<proteinExistence type="predicted"/>
<sequence>MSFIRNFLFGTGLKKKESKNILLMCILSSSLTSTDPLLCSLVAHGSIRCAYSLLSIVAQPHSKLLVYS</sequence>
<reference evidence="1" key="2">
    <citation type="journal article" date="2015" name="Data Brief">
        <title>Shoot transcriptome of the giant reed, Arundo donax.</title>
        <authorList>
            <person name="Barrero R.A."/>
            <person name="Guerrero F.D."/>
            <person name="Moolhuijzen P."/>
            <person name="Goolsby J.A."/>
            <person name="Tidwell J."/>
            <person name="Bellgard S.E."/>
            <person name="Bellgard M.I."/>
        </authorList>
    </citation>
    <scope>NUCLEOTIDE SEQUENCE</scope>
    <source>
        <tissue evidence="1">Shoot tissue taken approximately 20 cm above the soil surface</tissue>
    </source>
</reference>
<organism evidence="1">
    <name type="scientific">Arundo donax</name>
    <name type="common">Giant reed</name>
    <name type="synonym">Donax arundinaceus</name>
    <dbReference type="NCBI Taxonomy" id="35708"/>
    <lineage>
        <taxon>Eukaryota</taxon>
        <taxon>Viridiplantae</taxon>
        <taxon>Streptophyta</taxon>
        <taxon>Embryophyta</taxon>
        <taxon>Tracheophyta</taxon>
        <taxon>Spermatophyta</taxon>
        <taxon>Magnoliopsida</taxon>
        <taxon>Liliopsida</taxon>
        <taxon>Poales</taxon>
        <taxon>Poaceae</taxon>
        <taxon>PACMAD clade</taxon>
        <taxon>Arundinoideae</taxon>
        <taxon>Arundineae</taxon>
        <taxon>Arundo</taxon>
    </lineage>
</organism>
<dbReference type="EMBL" id="GBRH01188710">
    <property type="protein sequence ID" value="JAE09186.1"/>
    <property type="molecule type" value="Transcribed_RNA"/>
</dbReference>
<name>A0A0A9FGF5_ARUDO</name>
<protein>
    <submittedName>
        <fullName evidence="1">Uncharacterized protein</fullName>
    </submittedName>
</protein>
<dbReference type="AlphaFoldDB" id="A0A0A9FGF5"/>
<reference evidence="1" key="1">
    <citation type="submission" date="2014-09" db="EMBL/GenBank/DDBJ databases">
        <authorList>
            <person name="Magalhaes I.L.F."/>
            <person name="Oliveira U."/>
            <person name="Santos F.R."/>
            <person name="Vidigal T.H.D.A."/>
            <person name="Brescovit A.D."/>
            <person name="Santos A.J."/>
        </authorList>
    </citation>
    <scope>NUCLEOTIDE SEQUENCE</scope>
    <source>
        <tissue evidence="1">Shoot tissue taken approximately 20 cm above the soil surface</tissue>
    </source>
</reference>
<evidence type="ECO:0000313" key="1">
    <source>
        <dbReference type="EMBL" id="JAE09186.1"/>
    </source>
</evidence>
<accession>A0A0A9FGF5</accession>